<dbReference type="SUPFAM" id="SSF55159">
    <property type="entry name" value="eIF1-like"/>
    <property type="match status" value="1"/>
</dbReference>
<evidence type="ECO:0000256" key="2">
    <source>
        <dbReference type="ARBA" id="ARBA00022845"/>
    </source>
</evidence>
<feature type="domain" description="SUI1" evidence="4">
    <location>
        <begin position="39"/>
        <end position="102"/>
    </location>
</feature>
<dbReference type="PROSITE" id="PS50296">
    <property type="entry name" value="SUI1"/>
    <property type="match status" value="1"/>
</dbReference>
<reference evidence="5 7" key="1">
    <citation type="submission" date="2014-06" db="EMBL/GenBank/DDBJ databases">
        <title>Genomes of Alteromonas australica, a world apart.</title>
        <authorList>
            <person name="Gonzaga A."/>
            <person name="Lopez-Perez M."/>
            <person name="Rodriguez-Valera F."/>
        </authorList>
    </citation>
    <scope>NUCLEOTIDE SEQUENCE [LARGE SCALE GENOMIC DNA]</scope>
    <source>
        <strain evidence="5 7">H 17</strain>
    </source>
</reference>
<dbReference type="OrthoDB" id="9792915at2"/>
<name>A0A075NXW5_9ALTE</name>
<dbReference type="InterPro" id="IPR036877">
    <property type="entry name" value="SUI1_dom_sf"/>
</dbReference>
<dbReference type="FunFam" id="3.30.780.10:FF:000002">
    <property type="entry name" value="Stress response translation initiation inhibitor"/>
    <property type="match status" value="1"/>
</dbReference>
<evidence type="ECO:0000313" key="6">
    <source>
        <dbReference type="EMBL" id="HBU52502.1"/>
    </source>
</evidence>
<keyword evidence="7" id="KW-1185">Reference proteome</keyword>
<dbReference type="Proteomes" id="UP000264779">
    <property type="component" value="Unassembled WGS sequence"/>
</dbReference>
<dbReference type="PIRSF" id="PIRSF037511">
    <property type="entry name" value="Transl_init_SUI1_pro"/>
    <property type="match status" value="1"/>
</dbReference>
<dbReference type="Gene3D" id="3.30.780.10">
    <property type="entry name" value="SUI1-like domain"/>
    <property type="match status" value="1"/>
</dbReference>
<dbReference type="GeneID" id="78254595"/>
<evidence type="ECO:0000256" key="3">
    <source>
        <dbReference type="ARBA" id="ARBA00022917"/>
    </source>
</evidence>
<dbReference type="KEGG" id="aaus:EP12_06505"/>
<evidence type="ECO:0000256" key="1">
    <source>
        <dbReference type="ARBA" id="ARBA00005422"/>
    </source>
</evidence>
<dbReference type="PATRIC" id="fig|589873.4.peg.1427"/>
<dbReference type="GO" id="GO:0003743">
    <property type="term" value="F:translation initiation factor activity"/>
    <property type="evidence" value="ECO:0007669"/>
    <property type="project" value="UniProtKB-KW"/>
</dbReference>
<dbReference type="PANTHER" id="PTHR12789:SF0">
    <property type="entry name" value="DENSITY-REGULATED PROTEIN"/>
    <property type="match status" value="1"/>
</dbReference>
<evidence type="ECO:0000313" key="7">
    <source>
        <dbReference type="Proteomes" id="UP000056090"/>
    </source>
</evidence>
<dbReference type="InterPro" id="IPR001950">
    <property type="entry name" value="SUI1"/>
</dbReference>
<comment type="similarity">
    <text evidence="1">Belongs to the SUI1 family.</text>
</comment>
<keyword evidence="5" id="KW-0396">Initiation factor</keyword>
<dbReference type="Proteomes" id="UP000056090">
    <property type="component" value="Chromosome"/>
</dbReference>
<evidence type="ECO:0000313" key="5">
    <source>
        <dbReference type="EMBL" id="AIF98401.1"/>
    </source>
</evidence>
<dbReference type="PANTHER" id="PTHR12789">
    <property type="entry name" value="DENSITY-REGULATED PROTEIN HOMOLOG"/>
    <property type="match status" value="1"/>
</dbReference>
<proteinExistence type="inferred from homology"/>
<dbReference type="InterPro" id="IPR005872">
    <property type="entry name" value="SUI1_arc_bac"/>
</dbReference>
<dbReference type="NCBIfam" id="NF006536">
    <property type="entry name" value="PRK09019.1"/>
    <property type="match status" value="1"/>
</dbReference>
<keyword evidence="3" id="KW-0648">Protein biosynthesis</keyword>
<dbReference type="InterPro" id="IPR050318">
    <property type="entry name" value="DENR/SUI1_TIF"/>
</dbReference>
<dbReference type="CDD" id="cd11567">
    <property type="entry name" value="YciH_like"/>
    <property type="match status" value="1"/>
</dbReference>
<dbReference type="GO" id="GO:0003729">
    <property type="term" value="F:mRNA binding"/>
    <property type="evidence" value="ECO:0007669"/>
    <property type="project" value="TreeGrafter"/>
</dbReference>
<dbReference type="EMBL" id="CP008849">
    <property type="protein sequence ID" value="AIF98401.1"/>
    <property type="molecule type" value="Genomic_DNA"/>
</dbReference>
<keyword evidence="2" id="KW-0810">Translation regulation</keyword>
<dbReference type="eggNOG" id="COG0023">
    <property type="taxonomic scope" value="Bacteria"/>
</dbReference>
<evidence type="ECO:0000313" key="8">
    <source>
        <dbReference type="Proteomes" id="UP000264779"/>
    </source>
</evidence>
<protein>
    <submittedName>
        <fullName evidence="5 6">Translation initiation factor</fullName>
    </submittedName>
</protein>
<dbReference type="Pfam" id="PF01253">
    <property type="entry name" value="SUI1"/>
    <property type="match status" value="1"/>
</dbReference>
<dbReference type="RefSeq" id="WP_044056586.1">
    <property type="nucleotide sequence ID" value="NZ_CAJXAX010000032.1"/>
</dbReference>
<dbReference type="GO" id="GO:0006417">
    <property type="term" value="P:regulation of translation"/>
    <property type="evidence" value="ECO:0007669"/>
    <property type="project" value="UniProtKB-KW"/>
</dbReference>
<dbReference type="EMBL" id="DONK01000228">
    <property type="protein sequence ID" value="HBU52502.1"/>
    <property type="molecule type" value="Genomic_DNA"/>
</dbReference>
<sequence length="110" mass="11826">MQDWQDALLVYSTESGKIKNSPKEETRSVSSDGIVRIHRETKGRKGKGVSLIKGLDLAPDELKKLGTELKKKCGCGGAVKDGVIEVQTDDREKLKGLLQAKGFSAKIAGG</sequence>
<gene>
    <name evidence="6" type="ORF">DEB45_14715</name>
    <name evidence="5" type="ORF">EP13_06675</name>
</gene>
<dbReference type="NCBIfam" id="TIGR01158">
    <property type="entry name" value="SUI1_rel"/>
    <property type="match status" value="1"/>
</dbReference>
<dbReference type="AlphaFoldDB" id="A0A075NXW5"/>
<organism evidence="5 7">
    <name type="scientific">Alteromonas australica</name>
    <dbReference type="NCBI Taxonomy" id="589873"/>
    <lineage>
        <taxon>Bacteria</taxon>
        <taxon>Pseudomonadati</taxon>
        <taxon>Pseudomonadota</taxon>
        <taxon>Gammaproteobacteria</taxon>
        <taxon>Alteromonadales</taxon>
        <taxon>Alteromonadaceae</taxon>
        <taxon>Alteromonas/Salinimonas group</taxon>
        <taxon>Alteromonas</taxon>
    </lineage>
</organism>
<accession>A0A075NXW5</accession>
<dbReference type="GO" id="GO:0001731">
    <property type="term" value="P:formation of translation preinitiation complex"/>
    <property type="evidence" value="ECO:0007669"/>
    <property type="project" value="TreeGrafter"/>
</dbReference>
<dbReference type="KEGG" id="aal:EP13_06675"/>
<dbReference type="GO" id="GO:0002188">
    <property type="term" value="P:translation reinitiation"/>
    <property type="evidence" value="ECO:0007669"/>
    <property type="project" value="TreeGrafter"/>
</dbReference>
<reference evidence="6 8" key="2">
    <citation type="journal article" date="2018" name="Nat. Biotechnol.">
        <title>A standardized bacterial taxonomy based on genome phylogeny substantially revises the tree of life.</title>
        <authorList>
            <person name="Parks D.H."/>
            <person name="Chuvochina M."/>
            <person name="Waite D.W."/>
            <person name="Rinke C."/>
            <person name="Skarshewski A."/>
            <person name="Chaumeil P.A."/>
            <person name="Hugenholtz P."/>
        </authorList>
    </citation>
    <scope>NUCLEOTIDE SEQUENCE [LARGE SCALE GENOMIC DNA]</scope>
    <source>
        <strain evidence="6">UBA11621</strain>
    </source>
</reference>
<evidence type="ECO:0000259" key="4">
    <source>
        <dbReference type="PROSITE" id="PS50296"/>
    </source>
</evidence>